<keyword evidence="2" id="KW-1185">Reference proteome</keyword>
<dbReference type="OrthoDB" id="407066at2759"/>
<protein>
    <submittedName>
        <fullName evidence="1">Hect-domain (Ubiquitin-transferase) domain-containing protein</fullName>
    </submittedName>
</protein>
<comment type="caution">
    <text evidence="1">The sequence shown here is derived from an EMBL/GenBank/DDBJ whole genome shotgun (WGS) entry which is preliminary data.</text>
</comment>
<reference evidence="1 2" key="1">
    <citation type="journal article" date="2017" name="Int. J. Parasitol.">
        <title>The genome of the protozoan parasite Cystoisospora suis and a reverse vaccinology approach to identify vaccine candidates.</title>
        <authorList>
            <person name="Palmieri N."/>
            <person name="Shrestha A."/>
            <person name="Ruttkowski B."/>
            <person name="Beck T."/>
            <person name="Vogl C."/>
            <person name="Tomley F."/>
            <person name="Blake D.P."/>
            <person name="Joachim A."/>
        </authorList>
    </citation>
    <scope>NUCLEOTIDE SEQUENCE [LARGE SCALE GENOMIC DNA]</scope>
    <source>
        <strain evidence="1 2">Wien I</strain>
    </source>
</reference>
<evidence type="ECO:0000313" key="1">
    <source>
        <dbReference type="EMBL" id="PHJ23535.1"/>
    </source>
</evidence>
<evidence type="ECO:0000313" key="2">
    <source>
        <dbReference type="Proteomes" id="UP000221165"/>
    </source>
</evidence>
<organism evidence="1 2">
    <name type="scientific">Cystoisospora suis</name>
    <dbReference type="NCBI Taxonomy" id="483139"/>
    <lineage>
        <taxon>Eukaryota</taxon>
        <taxon>Sar</taxon>
        <taxon>Alveolata</taxon>
        <taxon>Apicomplexa</taxon>
        <taxon>Conoidasida</taxon>
        <taxon>Coccidia</taxon>
        <taxon>Eucoccidiorida</taxon>
        <taxon>Eimeriorina</taxon>
        <taxon>Sarcocystidae</taxon>
        <taxon>Cystoisospora</taxon>
    </lineage>
</organism>
<sequence length="542" mass="58701">MFTLARRARARALSLRLSVERDSFRAPDVGTPWRGGADCCHVSSPAFLLSRSTSGPVLFSGSHSSSFGDSPSVVRLQRPGAYNASDPRTCQCSTFPSASFQISFFCHATSLCPSPAIRFFCSSQPSLVPTLSTRHRLTRTCGKLSSTPYGPNTLSFTTCVPCSSSPMYMDPPWPLIPSSSTGLQPSAPWAVCRFSLQPPDFSSGSSLRLPYLWRFPFAADRAHLSLAHTCGGYSVFTVPSFSGYLSCCHTMVGAPPSSLSHQSFSFPAVSSPPSLQGLTMSLASSALSSLTPRRFFGVGGSFGYDAFFRGASEVLNSSNVQLQHLPDTEDGSEADTATLHVARLPQQVKLLGAPYFFNSAFSSLKTSCVLNALLRKKRAAPLTFYHHLVDSSAANRGEDTSTVSHSALGHSHCFVASAQASQLRSKTLENVVFEHTRGFACQLILEGRGVKAYFDPDWPNLMVRLGVGVKPLALKRLAEQYATRAKIFVDKRGLILTVHGYDKCAVGTLTMSLFNHLQANPYTMKGAHVAMYPIKKKVSKKK</sequence>
<dbReference type="RefSeq" id="XP_067925210.1">
    <property type="nucleotide sequence ID" value="XM_068062815.1"/>
</dbReference>
<dbReference type="Proteomes" id="UP000221165">
    <property type="component" value="Unassembled WGS sequence"/>
</dbReference>
<dbReference type="VEuPathDB" id="ToxoDB:CSUI_002615"/>
<dbReference type="GeneID" id="94426026"/>
<name>A0A2C6L838_9APIC</name>
<gene>
    <name evidence="1" type="ORF">CSUI_002615</name>
</gene>
<dbReference type="EMBL" id="MIGC01001084">
    <property type="protein sequence ID" value="PHJ23535.1"/>
    <property type="molecule type" value="Genomic_DNA"/>
</dbReference>
<dbReference type="GO" id="GO:0016740">
    <property type="term" value="F:transferase activity"/>
    <property type="evidence" value="ECO:0007669"/>
    <property type="project" value="UniProtKB-KW"/>
</dbReference>
<accession>A0A2C6L838</accession>
<keyword evidence="1" id="KW-0808">Transferase</keyword>
<dbReference type="AlphaFoldDB" id="A0A2C6L838"/>
<proteinExistence type="predicted"/>